<dbReference type="GO" id="GO:0005789">
    <property type="term" value="C:endoplasmic reticulum membrane"/>
    <property type="evidence" value="ECO:0007669"/>
    <property type="project" value="TreeGrafter"/>
</dbReference>
<name>A0A7J8AH85_RHIFE</name>
<dbReference type="Proteomes" id="UP000585614">
    <property type="component" value="Unassembled WGS sequence"/>
</dbReference>
<dbReference type="PANTHER" id="PTHR12995">
    <property type="entry name" value="FI21814P1"/>
    <property type="match status" value="1"/>
</dbReference>
<accession>A0A7J8AH85</accession>
<dbReference type="InterPro" id="IPR019397">
    <property type="entry name" value="Uncharacterised_TMEM39"/>
</dbReference>
<evidence type="ECO:0000256" key="6">
    <source>
        <dbReference type="SAM" id="Phobius"/>
    </source>
</evidence>
<evidence type="ECO:0000256" key="3">
    <source>
        <dbReference type="ARBA" id="ARBA00022692"/>
    </source>
</evidence>
<evidence type="ECO:0000313" key="8">
    <source>
        <dbReference type="Proteomes" id="UP000585614"/>
    </source>
</evidence>
<dbReference type="AlphaFoldDB" id="A0A7J8AH85"/>
<evidence type="ECO:0000256" key="2">
    <source>
        <dbReference type="ARBA" id="ARBA00010737"/>
    </source>
</evidence>
<evidence type="ECO:0000256" key="5">
    <source>
        <dbReference type="ARBA" id="ARBA00023136"/>
    </source>
</evidence>
<proteinExistence type="inferred from homology"/>
<feature type="transmembrane region" description="Helical" evidence="6">
    <location>
        <begin position="150"/>
        <end position="175"/>
    </location>
</feature>
<gene>
    <name evidence="7" type="ORF">mRhiFer1_017214</name>
</gene>
<protein>
    <submittedName>
        <fullName evidence="7">Transmembrane protein 39A</fullName>
    </submittedName>
</protein>
<evidence type="ECO:0000256" key="4">
    <source>
        <dbReference type="ARBA" id="ARBA00022989"/>
    </source>
</evidence>
<dbReference type="GO" id="GO:1902902">
    <property type="term" value="P:negative regulation of autophagosome assembly"/>
    <property type="evidence" value="ECO:0007669"/>
    <property type="project" value="TreeGrafter"/>
</dbReference>
<organism evidence="7 8">
    <name type="scientific">Rhinolophus ferrumequinum</name>
    <name type="common">Greater horseshoe bat</name>
    <dbReference type="NCBI Taxonomy" id="59479"/>
    <lineage>
        <taxon>Eukaryota</taxon>
        <taxon>Metazoa</taxon>
        <taxon>Chordata</taxon>
        <taxon>Craniata</taxon>
        <taxon>Vertebrata</taxon>
        <taxon>Euteleostomi</taxon>
        <taxon>Mammalia</taxon>
        <taxon>Eutheria</taxon>
        <taxon>Laurasiatheria</taxon>
        <taxon>Chiroptera</taxon>
        <taxon>Yinpterochiroptera</taxon>
        <taxon>Rhinolophoidea</taxon>
        <taxon>Rhinolophidae</taxon>
        <taxon>Rhinolophinae</taxon>
        <taxon>Rhinolophus</taxon>
    </lineage>
</organism>
<evidence type="ECO:0000256" key="1">
    <source>
        <dbReference type="ARBA" id="ARBA00004141"/>
    </source>
</evidence>
<keyword evidence="3 6" id="KW-0812">Transmembrane</keyword>
<feature type="transmembrane region" description="Helical" evidence="6">
    <location>
        <begin position="348"/>
        <end position="367"/>
    </location>
</feature>
<dbReference type="PANTHER" id="PTHR12995:SF3">
    <property type="entry name" value="TRANSMEMBRANE PROTEIN 39A"/>
    <property type="match status" value="1"/>
</dbReference>
<dbReference type="PROSITE" id="PS51257">
    <property type="entry name" value="PROKAR_LIPOPROTEIN"/>
    <property type="match status" value="1"/>
</dbReference>
<feature type="transmembrane region" description="Helical" evidence="6">
    <location>
        <begin position="379"/>
        <end position="396"/>
    </location>
</feature>
<feature type="transmembrane region" description="Helical" evidence="6">
    <location>
        <begin position="218"/>
        <end position="237"/>
    </location>
</feature>
<feature type="transmembrane region" description="Helical" evidence="6">
    <location>
        <begin position="73"/>
        <end position="92"/>
    </location>
</feature>
<comment type="subcellular location">
    <subcellularLocation>
        <location evidence="1">Membrane</location>
        <topology evidence="1">Multi-pass membrane protein</topology>
    </subcellularLocation>
</comment>
<dbReference type="Pfam" id="PF10271">
    <property type="entry name" value="Tmp39"/>
    <property type="match status" value="2"/>
</dbReference>
<keyword evidence="4 6" id="KW-1133">Transmembrane helix</keyword>
<comment type="caution">
    <text evidence="7">The sequence shown here is derived from an EMBL/GenBank/DDBJ whole genome shotgun (WGS) entry which is preliminary data.</text>
</comment>
<dbReference type="EMBL" id="JACAGC010000002">
    <property type="protein sequence ID" value="KAF6385605.1"/>
    <property type="molecule type" value="Genomic_DNA"/>
</dbReference>
<comment type="similarity">
    <text evidence="2">Belongs to the TMEM39 family.</text>
</comment>
<dbReference type="GO" id="GO:1901097">
    <property type="term" value="P:negative regulation of autophagosome maturation"/>
    <property type="evidence" value="ECO:0007669"/>
    <property type="project" value="TreeGrafter"/>
</dbReference>
<keyword evidence="5 6" id="KW-0472">Membrane</keyword>
<feature type="transmembrane region" description="Helical" evidence="6">
    <location>
        <begin position="112"/>
        <end position="130"/>
    </location>
</feature>
<reference evidence="7 8" key="1">
    <citation type="journal article" date="2020" name="Nature">
        <title>Six reference-quality genomes reveal evolution of bat adaptations.</title>
        <authorList>
            <person name="Jebb D."/>
            <person name="Huang Z."/>
            <person name="Pippel M."/>
            <person name="Hughes G.M."/>
            <person name="Lavrichenko K."/>
            <person name="Devanna P."/>
            <person name="Winkler S."/>
            <person name="Jermiin L.S."/>
            <person name="Skirmuntt E.C."/>
            <person name="Katzourakis A."/>
            <person name="Burkitt-Gray L."/>
            <person name="Ray D.A."/>
            <person name="Sullivan K.A.M."/>
            <person name="Roscito J.G."/>
            <person name="Kirilenko B.M."/>
            <person name="Davalos L.M."/>
            <person name="Corthals A.P."/>
            <person name="Power M.L."/>
            <person name="Jones G."/>
            <person name="Ransome R.D."/>
            <person name="Dechmann D.K.N."/>
            <person name="Locatelli A.G."/>
            <person name="Puechmaille S.J."/>
            <person name="Fedrigo O."/>
            <person name="Jarvis E.D."/>
            <person name="Hiller M."/>
            <person name="Vernes S.C."/>
            <person name="Myers E.W."/>
            <person name="Teeling E.C."/>
        </authorList>
    </citation>
    <scope>NUCLEOTIDE SEQUENCE [LARGE SCALE GENOMIC DNA]</scope>
    <source>
        <strain evidence="7">MRhiFer1</strain>
        <tissue evidence="7">Lung</tissue>
    </source>
</reference>
<sequence>MPGGRRGPSRQQLSRSALPSLQTLVGGGCGNGTGLRNRNGSAIGLPVPPITALITPGPVRHCQIPDLPVDGSLLFEFLFFIYLLVALFIQYINIYKTVWWYPYNHPASCTSLNFHLIDYHLAAFITVMLARRLVWALISEATKAGAASMIHYMVLISARLVLLTLCGWVLCWTLVNLFRSHSVLNLLFLGYPCPLSPDLIRNEVECLKADFNHRIKEVLFNSLFSAYYVAFLPLCFVKSTQYYDMRWSCEHLIMVWINAFVMLTTQLLPSKYCDLLHKSAAHLGKWQKLEHGSYSNAPQHIWSENTIWPQGVLVRHSRCLYRAMGPYNVAVPSDVSHARFYFLFHRPLRLLNLLILIEGSVVLYQLYSLLRSEKWNHTLSMALILFCNYYVLFKLLRDRIVLGRAYSYPLSSYELKAN</sequence>
<evidence type="ECO:0000313" key="7">
    <source>
        <dbReference type="EMBL" id="KAF6385605.1"/>
    </source>
</evidence>